<evidence type="ECO:0000313" key="7">
    <source>
        <dbReference type="EMBL" id="KAF2398007.1"/>
    </source>
</evidence>
<accession>A0A6G1HQ80</accession>
<dbReference type="InterPro" id="IPR009057">
    <property type="entry name" value="Homeodomain-like_sf"/>
</dbReference>
<dbReference type="EMBL" id="ML996701">
    <property type="protein sequence ID" value="KAF2398007.1"/>
    <property type="molecule type" value="Genomic_DNA"/>
</dbReference>
<dbReference type="GO" id="GO:0003677">
    <property type="term" value="F:DNA binding"/>
    <property type="evidence" value="ECO:0007669"/>
    <property type="project" value="UniProtKB-UniRule"/>
</dbReference>
<dbReference type="OrthoDB" id="10056939at2759"/>
<evidence type="ECO:0000256" key="2">
    <source>
        <dbReference type="ARBA" id="ARBA00023155"/>
    </source>
</evidence>
<dbReference type="InterPro" id="IPR050224">
    <property type="entry name" value="TALE_homeobox"/>
</dbReference>
<keyword evidence="2 4" id="KW-0371">Homeobox</keyword>
<protein>
    <recommendedName>
        <fullName evidence="6">Homeobox domain-containing protein</fullName>
    </recommendedName>
</protein>
<keyword evidence="1 4" id="KW-0238">DNA-binding</keyword>
<feature type="compositionally biased region" description="Polar residues" evidence="5">
    <location>
        <begin position="159"/>
        <end position="169"/>
    </location>
</feature>
<dbReference type="Proteomes" id="UP000799640">
    <property type="component" value="Unassembled WGS sequence"/>
</dbReference>
<evidence type="ECO:0000256" key="5">
    <source>
        <dbReference type="SAM" id="MobiDB-lite"/>
    </source>
</evidence>
<feature type="domain" description="Homeobox" evidence="6">
    <location>
        <begin position="329"/>
        <end position="392"/>
    </location>
</feature>
<feature type="DNA-binding region" description="Homeobox" evidence="4">
    <location>
        <begin position="331"/>
        <end position="393"/>
    </location>
</feature>
<dbReference type="PANTHER" id="PTHR11850">
    <property type="entry name" value="HOMEOBOX PROTEIN TRANSCRIPTION FACTORS"/>
    <property type="match status" value="1"/>
</dbReference>
<evidence type="ECO:0000313" key="8">
    <source>
        <dbReference type="Proteomes" id="UP000799640"/>
    </source>
</evidence>
<dbReference type="AlphaFoldDB" id="A0A6G1HQ80"/>
<feature type="region of interest" description="Disordered" evidence="5">
    <location>
        <begin position="220"/>
        <end position="285"/>
    </location>
</feature>
<feature type="region of interest" description="Disordered" evidence="5">
    <location>
        <begin position="89"/>
        <end position="182"/>
    </location>
</feature>
<dbReference type="PROSITE" id="PS50071">
    <property type="entry name" value="HOMEOBOX_2"/>
    <property type="match status" value="1"/>
</dbReference>
<evidence type="ECO:0000256" key="1">
    <source>
        <dbReference type="ARBA" id="ARBA00023125"/>
    </source>
</evidence>
<sequence length="425" mass="47128">MEAPIRIQSLAPHSHFLPLRYCSTEVYRPRSRDEEMTSPRSLYPFDATRDDRSASASQQHKRTAIHSLSSGHELSAGSMATLHRTYQPREIESSPRLLQRQPQDAPMMSESSRTDLPSIRSQPFGSPWAGQAPPAPPSRPRSPRGQPHGKLPSFGELLNTIQDQPQPNVRPNGRAGSVQGRPDQYVTASNRSARVVHPPSWPLATAPGSSSAAGFVAAFSEPSSPQDFSGRTYSPSRRPSRSYQDAHPYGSGTLHHRAHTLPTLPSYRLPPGAPPPQSQTPTRIEPHANPFSASPFLPNVSLGDASHLGEDLRQPHGAHWSYGRANSPYSARKRRGNLPKEATKILRGWFLEHQDSPYPSEDEKTRLCEKTHLQMSQVNNWFINARRRLPRQEAKMRQSRSSTVTSQDSNGPDHGQGHSQQSPLS</sequence>
<dbReference type="SMART" id="SM00389">
    <property type="entry name" value="HOX"/>
    <property type="match status" value="1"/>
</dbReference>
<dbReference type="CDD" id="cd00086">
    <property type="entry name" value="homeodomain"/>
    <property type="match status" value="1"/>
</dbReference>
<dbReference type="GO" id="GO:0006355">
    <property type="term" value="P:regulation of DNA-templated transcription"/>
    <property type="evidence" value="ECO:0007669"/>
    <property type="project" value="InterPro"/>
</dbReference>
<name>A0A6G1HQ80_9PEZI</name>
<evidence type="ECO:0000259" key="6">
    <source>
        <dbReference type="PROSITE" id="PS50071"/>
    </source>
</evidence>
<dbReference type="Pfam" id="PF05920">
    <property type="entry name" value="Homeobox_KN"/>
    <property type="match status" value="1"/>
</dbReference>
<reference evidence="7" key="1">
    <citation type="journal article" date="2020" name="Stud. Mycol.">
        <title>101 Dothideomycetes genomes: a test case for predicting lifestyles and emergence of pathogens.</title>
        <authorList>
            <person name="Haridas S."/>
            <person name="Albert R."/>
            <person name="Binder M."/>
            <person name="Bloem J."/>
            <person name="Labutti K."/>
            <person name="Salamov A."/>
            <person name="Andreopoulos B."/>
            <person name="Baker S."/>
            <person name="Barry K."/>
            <person name="Bills G."/>
            <person name="Bluhm B."/>
            <person name="Cannon C."/>
            <person name="Castanera R."/>
            <person name="Culley D."/>
            <person name="Daum C."/>
            <person name="Ezra D."/>
            <person name="Gonzalez J."/>
            <person name="Henrissat B."/>
            <person name="Kuo A."/>
            <person name="Liang C."/>
            <person name="Lipzen A."/>
            <person name="Lutzoni F."/>
            <person name="Magnuson J."/>
            <person name="Mondo S."/>
            <person name="Nolan M."/>
            <person name="Ohm R."/>
            <person name="Pangilinan J."/>
            <person name="Park H.-J."/>
            <person name="Ramirez L."/>
            <person name="Alfaro M."/>
            <person name="Sun H."/>
            <person name="Tritt A."/>
            <person name="Yoshinaga Y."/>
            <person name="Zwiers L.-H."/>
            <person name="Turgeon B."/>
            <person name="Goodwin S."/>
            <person name="Spatafora J."/>
            <person name="Crous P."/>
            <person name="Grigoriev I."/>
        </authorList>
    </citation>
    <scope>NUCLEOTIDE SEQUENCE</scope>
    <source>
        <strain evidence="7">CBS 262.69</strain>
    </source>
</reference>
<feature type="compositionally biased region" description="Polar residues" evidence="5">
    <location>
        <begin position="109"/>
        <end position="124"/>
    </location>
</feature>
<dbReference type="GO" id="GO:0005634">
    <property type="term" value="C:nucleus"/>
    <property type="evidence" value="ECO:0007669"/>
    <property type="project" value="UniProtKB-SubCell"/>
</dbReference>
<dbReference type="InterPro" id="IPR001356">
    <property type="entry name" value="HD"/>
</dbReference>
<evidence type="ECO:0000256" key="4">
    <source>
        <dbReference type="PROSITE-ProRule" id="PRU00108"/>
    </source>
</evidence>
<keyword evidence="8" id="KW-1185">Reference proteome</keyword>
<feature type="compositionally biased region" description="Low complexity" evidence="5">
    <location>
        <begin position="231"/>
        <end position="243"/>
    </location>
</feature>
<organism evidence="7 8">
    <name type="scientific">Trichodelitschia bisporula</name>
    <dbReference type="NCBI Taxonomy" id="703511"/>
    <lineage>
        <taxon>Eukaryota</taxon>
        <taxon>Fungi</taxon>
        <taxon>Dikarya</taxon>
        <taxon>Ascomycota</taxon>
        <taxon>Pezizomycotina</taxon>
        <taxon>Dothideomycetes</taxon>
        <taxon>Dothideomycetes incertae sedis</taxon>
        <taxon>Phaeotrichales</taxon>
        <taxon>Phaeotrichaceae</taxon>
        <taxon>Trichodelitschia</taxon>
    </lineage>
</organism>
<evidence type="ECO:0000256" key="3">
    <source>
        <dbReference type="ARBA" id="ARBA00023242"/>
    </source>
</evidence>
<comment type="subcellular location">
    <subcellularLocation>
        <location evidence="4">Nucleus</location>
    </subcellularLocation>
</comment>
<dbReference type="InterPro" id="IPR008422">
    <property type="entry name" value="KN_HD"/>
</dbReference>
<feature type="region of interest" description="Disordered" evidence="5">
    <location>
        <begin position="27"/>
        <end position="74"/>
    </location>
</feature>
<proteinExistence type="predicted"/>
<feature type="compositionally biased region" description="Polar residues" evidence="5">
    <location>
        <begin position="399"/>
        <end position="410"/>
    </location>
</feature>
<feature type="region of interest" description="Disordered" evidence="5">
    <location>
        <begin position="389"/>
        <end position="425"/>
    </location>
</feature>
<gene>
    <name evidence="7" type="ORF">EJ06DRAFT_119526</name>
</gene>
<dbReference type="Gene3D" id="1.10.10.60">
    <property type="entry name" value="Homeodomain-like"/>
    <property type="match status" value="1"/>
</dbReference>
<dbReference type="SUPFAM" id="SSF46689">
    <property type="entry name" value="Homeodomain-like"/>
    <property type="match status" value="1"/>
</dbReference>
<keyword evidence="3 4" id="KW-0539">Nucleus</keyword>
<feature type="compositionally biased region" description="Basic and acidic residues" evidence="5">
    <location>
        <begin position="27"/>
        <end position="37"/>
    </location>
</feature>